<dbReference type="Proteomes" id="UP000190037">
    <property type="component" value="Unassembled WGS sequence"/>
</dbReference>
<dbReference type="OrthoDB" id="4350752at2"/>
<evidence type="ECO:0000313" key="1">
    <source>
        <dbReference type="EMBL" id="OPC76736.1"/>
    </source>
</evidence>
<comment type="caution">
    <text evidence="1">The sequence shown here is derived from an EMBL/GenBank/DDBJ whole genome shotgun (WGS) entry which is preliminary data.</text>
</comment>
<accession>A0A1T3NIS6</accession>
<organism evidence="1 2">
    <name type="scientific">Embleya scabrispora</name>
    <dbReference type="NCBI Taxonomy" id="159449"/>
    <lineage>
        <taxon>Bacteria</taxon>
        <taxon>Bacillati</taxon>
        <taxon>Actinomycetota</taxon>
        <taxon>Actinomycetes</taxon>
        <taxon>Kitasatosporales</taxon>
        <taxon>Streptomycetaceae</taxon>
        <taxon>Embleya</taxon>
    </lineage>
</organism>
<dbReference type="STRING" id="159449.B4N89_45460"/>
<protein>
    <submittedName>
        <fullName evidence="1">Uncharacterized protein</fullName>
    </submittedName>
</protein>
<keyword evidence="2" id="KW-1185">Reference proteome</keyword>
<sequence>MQRFSVNPDSLNGPVTLVDEQGIRWALHRKRLDVRVVRRLVKDHVTPVIWEDMGGISPRIVPEAERPALWGRIKDEYQGPGGTGPMGRYLAHEFRAEPGRRMLYVEDHC</sequence>
<gene>
    <name evidence="1" type="ORF">B4N89_45460</name>
</gene>
<dbReference type="EMBL" id="MWQN01000005">
    <property type="protein sequence ID" value="OPC76736.1"/>
    <property type="molecule type" value="Genomic_DNA"/>
</dbReference>
<evidence type="ECO:0000313" key="2">
    <source>
        <dbReference type="Proteomes" id="UP000190037"/>
    </source>
</evidence>
<dbReference type="RefSeq" id="WP_078982583.1">
    <property type="nucleotide sequence ID" value="NZ_MWQN01000005.1"/>
</dbReference>
<name>A0A1T3NIS6_9ACTN</name>
<reference evidence="1 2" key="1">
    <citation type="submission" date="2017-03" db="EMBL/GenBank/DDBJ databases">
        <title>Draft genome sequence of Streptomyces scabrisporus NF3, endophyte isolated from Amphipterygium adstringens.</title>
        <authorList>
            <person name="Vazquez M."/>
            <person name="Ceapa C.D."/>
            <person name="Rodriguez Luna D."/>
            <person name="Sanchez Esquivel S."/>
        </authorList>
    </citation>
    <scope>NUCLEOTIDE SEQUENCE [LARGE SCALE GENOMIC DNA]</scope>
    <source>
        <strain evidence="1 2">NF3</strain>
    </source>
</reference>
<dbReference type="AlphaFoldDB" id="A0A1T3NIS6"/>
<proteinExistence type="predicted"/>